<accession>A0A0E9SJ81</accession>
<evidence type="ECO:0000313" key="1">
    <source>
        <dbReference type="EMBL" id="JAH41356.1"/>
    </source>
</evidence>
<name>A0A0E9SJ81_ANGAN</name>
<reference evidence="1" key="1">
    <citation type="submission" date="2014-11" db="EMBL/GenBank/DDBJ databases">
        <authorList>
            <person name="Amaro Gonzalez C."/>
        </authorList>
    </citation>
    <scope>NUCLEOTIDE SEQUENCE</scope>
</reference>
<reference evidence="1" key="2">
    <citation type="journal article" date="2015" name="Fish Shellfish Immunol.">
        <title>Early steps in the European eel (Anguilla anguilla)-Vibrio vulnificus interaction in the gills: Role of the RtxA13 toxin.</title>
        <authorList>
            <person name="Callol A."/>
            <person name="Pajuelo D."/>
            <person name="Ebbesson L."/>
            <person name="Teles M."/>
            <person name="MacKenzie S."/>
            <person name="Amaro C."/>
        </authorList>
    </citation>
    <scope>NUCLEOTIDE SEQUENCE</scope>
</reference>
<dbReference type="EMBL" id="GBXM01067221">
    <property type="protein sequence ID" value="JAH41356.1"/>
    <property type="molecule type" value="Transcribed_RNA"/>
</dbReference>
<dbReference type="AlphaFoldDB" id="A0A0E9SJ81"/>
<proteinExistence type="predicted"/>
<protein>
    <submittedName>
        <fullName evidence="1">Uncharacterized protein</fullName>
    </submittedName>
</protein>
<sequence length="37" mass="4469">MLKQKPLLSNSDLFLHRGASRSCTLFYVYHKRFKNIR</sequence>
<organism evidence="1">
    <name type="scientific">Anguilla anguilla</name>
    <name type="common">European freshwater eel</name>
    <name type="synonym">Muraena anguilla</name>
    <dbReference type="NCBI Taxonomy" id="7936"/>
    <lineage>
        <taxon>Eukaryota</taxon>
        <taxon>Metazoa</taxon>
        <taxon>Chordata</taxon>
        <taxon>Craniata</taxon>
        <taxon>Vertebrata</taxon>
        <taxon>Euteleostomi</taxon>
        <taxon>Actinopterygii</taxon>
        <taxon>Neopterygii</taxon>
        <taxon>Teleostei</taxon>
        <taxon>Anguilliformes</taxon>
        <taxon>Anguillidae</taxon>
        <taxon>Anguilla</taxon>
    </lineage>
</organism>